<evidence type="ECO:0000256" key="3">
    <source>
        <dbReference type="ARBA" id="ARBA00024356"/>
    </source>
</evidence>
<keyword evidence="2" id="KW-0808">Transferase</keyword>
<keyword evidence="5" id="KW-1185">Reference proteome</keyword>
<keyword evidence="4" id="KW-0378">Hydrolase</keyword>
<evidence type="ECO:0000313" key="4">
    <source>
        <dbReference type="EMBL" id="ACZ41776.1"/>
    </source>
</evidence>
<dbReference type="Gene3D" id="2.115.10.20">
    <property type="entry name" value="Glycosyl hydrolase domain, family 43"/>
    <property type="match status" value="1"/>
</dbReference>
<dbReference type="EMBL" id="CP001825">
    <property type="protein sequence ID" value="ACZ41776.1"/>
    <property type="molecule type" value="Genomic_DNA"/>
</dbReference>
<dbReference type="InterPro" id="IPR023296">
    <property type="entry name" value="Glyco_hydro_beta-prop_sf"/>
</dbReference>
<comment type="similarity">
    <text evidence="3">Belongs to the glycosyl hydrolase 130 family.</text>
</comment>
<organism evidence="4 5">
    <name type="scientific">Thermobaculum terrenum (strain ATCC BAA-798 / CCMEE 7001 / YNP1)</name>
    <dbReference type="NCBI Taxonomy" id="525904"/>
    <lineage>
        <taxon>Bacteria</taxon>
        <taxon>Bacillati</taxon>
        <taxon>Chloroflexota</taxon>
        <taxon>Chloroflexia</taxon>
        <taxon>Candidatus Thermobaculales</taxon>
        <taxon>Candidatus Thermobaculaceae</taxon>
        <taxon>Thermobaculum</taxon>
    </lineage>
</organism>
<keyword evidence="4" id="KW-0326">Glycosidase</keyword>
<dbReference type="SUPFAM" id="SSF75005">
    <property type="entry name" value="Arabinanase/levansucrase/invertase"/>
    <property type="match status" value="1"/>
</dbReference>
<sequence length="373" mass="41536">MTVTEKPLFCIERLGVIMEPDPNNPDEAWGVLNPAAARSRNGELYIFPRVVAEKNYSRIGIAKVIFDDQGDPKAVERLGYVLEPTASYEKNPRTAGCEDPRITFVTYLDKYVMTYTAYGPLGPRIALAVSDDLFEWRRLGLAKFAPARGVEFDFYTNKDALIFPELIKDPDGNDSIALIHRPTYDVAPWGAPPYQVLPEGVEDSRPSIWISYCPVDKIGSDLRGLTHFSNHRLLAVPQESWEALKIGGGTPPILTKHGWLTLFHGVSGEIIEGVDLQPNVYYAAGALVLDRDDPTKVIYRSKMPILEPTTEDERQGIVNNVVFPTAVDQRIDLGQPDRIDVYYGMADARIGVGKLYVPQKLELEKDKAVAACV</sequence>
<accession>D1CFS0</accession>
<dbReference type="Proteomes" id="UP000000323">
    <property type="component" value="Chromosome 1"/>
</dbReference>
<name>D1CFS0_THET1</name>
<evidence type="ECO:0000313" key="5">
    <source>
        <dbReference type="Proteomes" id="UP000000323"/>
    </source>
</evidence>
<evidence type="ECO:0000256" key="2">
    <source>
        <dbReference type="ARBA" id="ARBA00022679"/>
    </source>
</evidence>
<dbReference type="HOGENOM" id="CLU_046648_0_0_0"/>
<dbReference type="eggNOG" id="COG2152">
    <property type="taxonomic scope" value="Bacteria"/>
</dbReference>
<dbReference type="InterPro" id="IPR007184">
    <property type="entry name" value="Mannoside_phosphorylase"/>
</dbReference>
<gene>
    <name evidence="4" type="ordered locus">Tter_0859</name>
</gene>
<protein>
    <submittedName>
        <fullName evidence="4">Glycosidase PH1107-related protein</fullName>
    </submittedName>
</protein>
<dbReference type="PANTHER" id="PTHR34106:SF5">
    <property type="entry name" value="GLYCOSIDASE"/>
    <property type="match status" value="1"/>
</dbReference>
<dbReference type="STRING" id="525904.Tter_0859"/>
<evidence type="ECO:0000256" key="1">
    <source>
        <dbReference type="ARBA" id="ARBA00022676"/>
    </source>
</evidence>
<dbReference type="PANTHER" id="PTHR34106">
    <property type="entry name" value="GLYCOSIDASE"/>
    <property type="match status" value="1"/>
</dbReference>
<reference evidence="5" key="1">
    <citation type="journal article" date="2010" name="Stand. Genomic Sci.">
        <title>Complete genome sequence of 'Thermobaculum terrenum' type strain (YNP1).</title>
        <authorList>
            <person name="Kiss H."/>
            <person name="Cleland D."/>
            <person name="Lapidus A."/>
            <person name="Lucas S."/>
            <person name="Glavina Del Rio T."/>
            <person name="Nolan M."/>
            <person name="Tice H."/>
            <person name="Han C."/>
            <person name="Goodwin L."/>
            <person name="Pitluck S."/>
            <person name="Liolios K."/>
            <person name="Ivanova N."/>
            <person name="Mavromatis K."/>
            <person name="Ovchinnikova G."/>
            <person name="Pati A."/>
            <person name="Chen A."/>
            <person name="Palaniappan K."/>
            <person name="Land M."/>
            <person name="Hauser L."/>
            <person name="Chang Y."/>
            <person name="Jeffries C."/>
            <person name="Lu M."/>
            <person name="Brettin T."/>
            <person name="Detter J."/>
            <person name="Goker M."/>
            <person name="Tindall B."/>
            <person name="Beck B."/>
            <person name="McDermott T."/>
            <person name="Woyke T."/>
            <person name="Bristow J."/>
            <person name="Eisen J."/>
            <person name="Markowitz V."/>
            <person name="Hugenholtz P."/>
            <person name="Kyrpides N."/>
            <person name="Klenk H."/>
            <person name="Cheng J."/>
        </authorList>
    </citation>
    <scope>NUCLEOTIDE SEQUENCE [LARGE SCALE GENOMIC DNA]</scope>
    <source>
        <strain evidence="5">ATCC BAA-798 / YNP1</strain>
    </source>
</reference>
<dbReference type="KEGG" id="ttr:Tter_0859"/>
<dbReference type="GO" id="GO:0016757">
    <property type="term" value="F:glycosyltransferase activity"/>
    <property type="evidence" value="ECO:0007669"/>
    <property type="project" value="UniProtKB-KW"/>
</dbReference>
<dbReference type="Pfam" id="PF04041">
    <property type="entry name" value="Glyco_hydro_130"/>
    <property type="match status" value="1"/>
</dbReference>
<dbReference type="GO" id="GO:0016798">
    <property type="term" value="F:hydrolase activity, acting on glycosyl bonds"/>
    <property type="evidence" value="ECO:0007669"/>
    <property type="project" value="UniProtKB-KW"/>
</dbReference>
<keyword evidence="1" id="KW-0328">Glycosyltransferase</keyword>
<dbReference type="RefSeq" id="WP_012874811.1">
    <property type="nucleotide sequence ID" value="NC_013525.1"/>
</dbReference>
<proteinExistence type="inferred from homology"/>
<dbReference type="AlphaFoldDB" id="D1CFS0"/>